<protein>
    <recommendedName>
        <fullName evidence="3">Pentatricopeptide repeat-containing protein</fullName>
    </recommendedName>
</protein>
<dbReference type="SMR" id="A0A3Q7IWV2"/>
<proteinExistence type="predicted"/>
<dbReference type="PaxDb" id="4081-Solyc11g043020.1.1"/>
<evidence type="ECO:0000313" key="2">
    <source>
        <dbReference type="Proteomes" id="UP000004994"/>
    </source>
</evidence>
<evidence type="ECO:0000313" key="1">
    <source>
        <dbReference type="EnsemblPlants" id="Solyc11g043020.1.1.1"/>
    </source>
</evidence>
<dbReference type="EnsemblPlants" id="Solyc11g043020.1.1">
    <property type="protein sequence ID" value="Solyc11g043020.1.1.1"/>
    <property type="gene ID" value="Solyc11g043020.1"/>
</dbReference>
<name>A0A3Q7IWV2_SOLLC</name>
<keyword evidence="2" id="KW-1185">Reference proteome</keyword>
<sequence length="58" mass="6712">MEPDAIIWGYLLSACRSHGNMELERWLADNFLEFDPYEISGYVLMVNMYATSGLFSRS</sequence>
<dbReference type="Gramene" id="Solyc11g043020.1.1">
    <property type="protein sequence ID" value="Solyc11g043020.1.1.1"/>
    <property type="gene ID" value="Solyc11g043020.1"/>
</dbReference>
<dbReference type="PANTHER" id="PTHR47926">
    <property type="entry name" value="PENTATRICOPEPTIDE REPEAT-CONTAINING PROTEIN"/>
    <property type="match status" value="1"/>
</dbReference>
<reference evidence="1" key="1">
    <citation type="journal article" date="2012" name="Nature">
        <title>The tomato genome sequence provides insights into fleshy fruit evolution.</title>
        <authorList>
            <consortium name="Tomato Genome Consortium"/>
        </authorList>
    </citation>
    <scope>NUCLEOTIDE SEQUENCE [LARGE SCALE GENOMIC DNA]</scope>
    <source>
        <strain evidence="1">cv. Heinz 1706</strain>
    </source>
</reference>
<dbReference type="Proteomes" id="UP000004994">
    <property type="component" value="Chromosome 11"/>
</dbReference>
<evidence type="ECO:0008006" key="3">
    <source>
        <dbReference type="Google" id="ProtNLM"/>
    </source>
</evidence>
<reference evidence="1" key="2">
    <citation type="submission" date="2019-01" db="UniProtKB">
        <authorList>
            <consortium name="EnsemblPlants"/>
        </authorList>
    </citation>
    <scope>IDENTIFICATION</scope>
    <source>
        <strain evidence="1">cv. Heinz 1706</strain>
    </source>
</reference>
<organism evidence="1">
    <name type="scientific">Solanum lycopersicum</name>
    <name type="common">Tomato</name>
    <name type="synonym">Lycopersicon esculentum</name>
    <dbReference type="NCBI Taxonomy" id="4081"/>
    <lineage>
        <taxon>Eukaryota</taxon>
        <taxon>Viridiplantae</taxon>
        <taxon>Streptophyta</taxon>
        <taxon>Embryophyta</taxon>
        <taxon>Tracheophyta</taxon>
        <taxon>Spermatophyta</taxon>
        <taxon>Magnoliopsida</taxon>
        <taxon>eudicotyledons</taxon>
        <taxon>Gunneridae</taxon>
        <taxon>Pentapetalae</taxon>
        <taxon>asterids</taxon>
        <taxon>lamiids</taxon>
        <taxon>Solanales</taxon>
        <taxon>Solanaceae</taxon>
        <taxon>Solanoideae</taxon>
        <taxon>Solaneae</taxon>
        <taxon>Solanum</taxon>
        <taxon>Solanum subgen. Lycopersicon</taxon>
    </lineage>
</organism>
<dbReference type="AlphaFoldDB" id="A0A3Q7IWV2"/>
<dbReference type="STRING" id="4081.A0A3Q7IWV2"/>
<dbReference type="InParanoid" id="A0A3Q7IWV2"/>
<dbReference type="GO" id="GO:0009451">
    <property type="term" value="P:RNA modification"/>
    <property type="evidence" value="ECO:0007669"/>
    <property type="project" value="InterPro"/>
</dbReference>
<dbReference type="InterPro" id="IPR046960">
    <property type="entry name" value="PPR_At4g14850-like_plant"/>
</dbReference>
<dbReference type="GO" id="GO:0003723">
    <property type="term" value="F:RNA binding"/>
    <property type="evidence" value="ECO:0007669"/>
    <property type="project" value="InterPro"/>
</dbReference>
<accession>A0A3Q7IWV2</accession>